<keyword evidence="2" id="KW-1185">Reference proteome</keyword>
<protein>
    <submittedName>
        <fullName evidence="1">Uncharacterized protein</fullName>
    </submittedName>
</protein>
<dbReference type="EMBL" id="JAHDVG010000482">
    <property type="protein sequence ID" value="KAH1173373.1"/>
    <property type="molecule type" value="Genomic_DNA"/>
</dbReference>
<dbReference type="AlphaFoldDB" id="A0A9D3X5U4"/>
<comment type="caution">
    <text evidence="1">The sequence shown here is derived from an EMBL/GenBank/DDBJ whole genome shotgun (WGS) entry which is preliminary data.</text>
</comment>
<sequence>MAFSGSQPFPGYLTCHALCEISQFYIHDEYGSYRALPQSIECHRIFGPDSAEHLSTCLTLNTCLSLSGWRWPRENSHCAGEFSASVLHVLGRRVPFGTGNWATLPAIVEQAGGRQPHQTPISQLGVQCLADFHSLFVSMWSWGCRDPSATAGLVGQGRGAVVAISMGNSAAEREDKEV</sequence>
<reference evidence="1" key="1">
    <citation type="submission" date="2021-09" db="EMBL/GenBank/DDBJ databases">
        <title>The genome of Mauremys mutica provides insights into the evolution of semi-aquatic lifestyle.</title>
        <authorList>
            <person name="Gong S."/>
            <person name="Gao Y."/>
        </authorList>
    </citation>
    <scope>NUCLEOTIDE SEQUENCE</scope>
    <source>
        <strain evidence="1">MM-2020</strain>
        <tissue evidence="1">Muscle</tissue>
    </source>
</reference>
<dbReference type="Proteomes" id="UP000827986">
    <property type="component" value="Unassembled WGS sequence"/>
</dbReference>
<name>A0A9D3X5U4_9SAUR</name>
<gene>
    <name evidence="1" type="ORF">KIL84_017212</name>
</gene>
<proteinExistence type="predicted"/>
<evidence type="ECO:0000313" key="2">
    <source>
        <dbReference type="Proteomes" id="UP000827986"/>
    </source>
</evidence>
<organism evidence="1 2">
    <name type="scientific">Mauremys mutica</name>
    <name type="common">yellowpond turtle</name>
    <dbReference type="NCBI Taxonomy" id="74926"/>
    <lineage>
        <taxon>Eukaryota</taxon>
        <taxon>Metazoa</taxon>
        <taxon>Chordata</taxon>
        <taxon>Craniata</taxon>
        <taxon>Vertebrata</taxon>
        <taxon>Euteleostomi</taxon>
        <taxon>Archelosauria</taxon>
        <taxon>Testudinata</taxon>
        <taxon>Testudines</taxon>
        <taxon>Cryptodira</taxon>
        <taxon>Durocryptodira</taxon>
        <taxon>Testudinoidea</taxon>
        <taxon>Geoemydidae</taxon>
        <taxon>Geoemydinae</taxon>
        <taxon>Mauremys</taxon>
    </lineage>
</organism>
<accession>A0A9D3X5U4</accession>
<evidence type="ECO:0000313" key="1">
    <source>
        <dbReference type="EMBL" id="KAH1173373.1"/>
    </source>
</evidence>